<keyword evidence="11 16" id="KW-0067">ATP-binding</keyword>
<keyword evidence="18" id="KW-1185">Reference proteome</keyword>
<dbReference type="InterPro" id="IPR043129">
    <property type="entry name" value="ATPase_NBD"/>
</dbReference>
<evidence type="ECO:0000256" key="14">
    <source>
        <dbReference type="ARBA" id="ARBA00038036"/>
    </source>
</evidence>
<dbReference type="AlphaFoldDB" id="A0A9J6ZRD6"/>
<keyword evidence="10 16" id="KW-0418">Kinase</keyword>
<dbReference type="NCBIfam" id="TIGR00671">
    <property type="entry name" value="baf"/>
    <property type="match status" value="1"/>
</dbReference>
<reference evidence="17" key="1">
    <citation type="submission" date="2022-05" db="EMBL/GenBank/DDBJ databases">
        <authorList>
            <person name="Sun X."/>
        </authorList>
    </citation>
    <scope>NUCLEOTIDE SEQUENCE</scope>
    <source>
        <strain evidence="17">Ai-910</strain>
    </source>
</reference>
<dbReference type="GO" id="GO:0005524">
    <property type="term" value="F:ATP binding"/>
    <property type="evidence" value="ECO:0007669"/>
    <property type="project" value="UniProtKB-UniRule"/>
</dbReference>
<keyword evidence="13 16" id="KW-0173">Coenzyme A biosynthesis</keyword>
<dbReference type="GO" id="GO:0046872">
    <property type="term" value="F:metal ion binding"/>
    <property type="evidence" value="ECO:0007669"/>
    <property type="project" value="UniProtKB-KW"/>
</dbReference>
<keyword evidence="7 16" id="KW-0963">Cytoplasm</keyword>
<dbReference type="Pfam" id="PF03309">
    <property type="entry name" value="Pan_kinase"/>
    <property type="match status" value="1"/>
</dbReference>
<dbReference type="Proteomes" id="UP001056426">
    <property type="component" value="Chromosome"/>
</dbReference>
<dbReference type="PANTHER" id="PTHR34265:SF1">
    <property type="entry name" value="TYPE III PANTOTHENATE KINASE"/>
    <property type="match status" value="1"/>
</dbReference>
<dbReference type="GO" id="GO:0005737">
    <property type="term" value="C:cytoplasm"/>
    <property type="evidence" value="ECO:0007669"/>
    <property type="project" value="UniProtKB-SubCell"/>
</dbReference>
<evidence type="ECO:0000256" key="15">
    <source>
        <dbReference type="ARBA" id="ARBA00040883"/>
    </source>
</evidence>
<evidence type="ECO:0000256" key="3">
    <source>
        <dbReference type="ARBA" id="ARBA00004496"/>
    </source>
</evidence>
<dbReference type="RefSeq" id="WP_250724621.1">
    <property type="nucleotide sequence ID" value="NZ_CP098400.1"/>
</dbReference>
<comment type="function">
    <text evidence="16">Catalyzes the phosphorylation of pantothenate (Pan), the first step in CoA biosynthesis.</text>
</comment>
<comment type="pathway">
    <text evidence="4 16">Cofactor biosynthesis; coenzyme A biosynthesis; CoA from (R)-pantothenate: step 1/5.</text>
</comment>
<evidence type="ECO:0000256" key="16">
    <source>
        <dbReference type="HAMAP-Rule" id="MF_01274"/>
    </source>
</evidence>
<feature type="binding site" evidence="16">
    <location>
        <begin position="7"/>
        <end position="14"/>
    </location>
    <ligand>
        <name>ATP</name>
        <dbReference type="ChEBI" id="CHEBI:30616"/>
    </ligand>
</feature>
<evidence type="ECO:0000256" key="4">
    <source>
        <dbReference type="ARBA" id="ARBA00005225"/>
    </source>
</evidence>
<evidence type="ECO:0000313" key="18">
    <source>
        <dbReference type="Proteomes" id="UP001056426"/>
    </source>
</evidence>
<feature type="binding site" evidence="16">
    <location>
        <begin position="92"/>
        <end position="95"/>
    </location>
    <ligand>
        <name>substrate</name>
    </ligand>
</feature>
<gene>
    <name evidence="16" type="primary">coaX</name>
    <name evidence="17" type="ORF">M9189_03530</name>
</gene>
<evidence type="ECO:0000256" key="1">
    <source>
        <dbReference type="ARBA" id="ARBA00001206"/>
    </source>
</evidence>
<dbReference type="GO" id="GO:0015937">
    <property type="term" value="P:coenzyme A biosynthetic process"/>
    <property type="evidence" value="ECO:0007669"/>
    <property type="project" value="UniProtKB-UniRule"/>
</dbReference>
<dbReference type="InterPro" id="IPR004619">
    <property type="entry name" value="Type_III_PanK"/>
</dbReference>
<evidence type="ECO:0000256" key="11">
    <source>
        <dbReference type="ARBA" id="ARBA00022840"/>
    </source>
</evidence>
<dbReference type="SUPFAM" id="SSF53067">
    <property type="entry name" value="Actin-like ATPase domain"/>
    <property type="match status" value="2"/>
</dbReference>
<feature type="active site" description="Proton acceptor" evidence="16">
    <location>
        <position position="94"/>
    </location>
</feature>
<dbReference type="EC" id="2.7.1.33" evidence="6 16"/>
<evidence type="ECO:0000256" key="9">
    <source>
        <dbReference type="ARBA" id="ARBA00022741"/>
    </source>
</evidence>
<dbReference type="CDD" id="cd24015">
    <property type="entry name" value="ASKHA_NBD_PanK-III"/>
    <property type="match status" value="1"/>
</dbReference>
<keyword evidence="8 16" id="KW-0808">Transferase</keyword>
<dbReference type="GO" id="GO:0004594">
    <property type="term" value="F:pantothenate kinase activity"/>
    <property type="evidence" value="ECO:0007669"/>
    <property type="project" value="UniProtKB-UniRule"/>
</dbReference>
<evidence type="ECO:0000313" key="17">
    <source>
        <dbReference type="EMBL" id="URW80426.1"/>
    </source>
</evidence>
<comment type="catalytic activity">
    <reaction evidence="1 16">
        <text>(R)-pantothenate + ATP = (R)-4'-phosphopantothenate + ADP + H(+)</text>
        <dbReference type="Rhea" id="RHEA:16373"/>
        <dbReference type="ChEBI" id="CHEBI:10986"/>
        <dbReference type="ChEBI" id="CHEBI:15378"/>
        <dbReference type="ChEBI" id="CHEBI:29032"/>
        <dbReference type="ChEBI" id="CHEBI:30616"/>
        <dbReference type="ChEBI" id="CHEBI:456216"/>
        <dbReference type="EC" id="2.7.1.33"/>
    </reaction>
</comment>
<accession>A0A9J6ZRD6</accession>
<evidence type="ECO:0000256" key="6">
    <source>
        <dbReference type="ARBA" id="ARBA00012102"/>
    </source>
</evidence>
<keyword evidence="16" id="KW-0479">Metal-binding</keyword>
<feature type="binding site" evidence="16">
    <location>
        <position position="115"/>
    </location>
    <ligand>
        <name>K(+)</name>
        <dbReference type="ChEBI" id="CHEBI:29103"/>
    </ligand>
</feature>
<dbReference type="EMBL" id="CP098400">
    <property type="protein sequence ID" value="URW80426.1"/>
    <property type="molecule type" value="Genomic_DNA"/>
</dbReference>
<comment type="cofactor">
    <cofactor evidence="2">
        <name>K(+)</name>
        <dbReference type="ChEBI" id="CHEBI:29103"/>
    </cofactor>
</comment>
<feature type="binding site" evidence="16">
    <location>
        <position position="118"/>
    </location>
    <ligand>
        <name>ATP</name>
        <dbReference type="ChEBI" id="CHEBI:30616"/>
    </ligand>
</feature>
<dbReference type="PANTHER" id="PTHR34265">
    <property type="entry name" value="TYPE III PANTOTHENATE KINASE"/>
    <property type="match status" value="1"/>
</dbReference>
<organism evidence="17 18">
    <name type="scientific">Xiashengella succiniciproducens</name>
    <dbReference type="NCBI Taxonomy" id="2949635"/>
    <lineage>
        <taxon>Bacteria</taxon>
        <taxon>Pseudomonadati</taxon>
        <taxon>Bacteroidota</taxon>
        <taxon>Bacteroidia</taxon>
        <taxon>Marinilabiliales</taxon>
        <taxon>Marinilabiliaceae</taxon>
        <taxon>Xiashengella</taxon>
    </lineage>
</organism>
<evidence type="ECO:0000256" key="12">
    <source>
        <dbReference type="ARBA" id="ARBA00022958"/>
    </source>
</evidence>
<evidence type="ECO:0000256" key="10">
    <source>
        <dbReference type="ARBA" id="ARBA00022777"/>
    </source>
</evidence>
<feature type="binding site" evidence="16">
    <location>
        <position position="85"/>
    </location>
    <ligand>
        <name>substrate</name>
    </ligand>
</feature>
<evidence type="ECO:0000256" key="8">
    <source>
        <dbReference type="ARBA" id="ARBA00022679"/>
    </source>
</evidence>
<comment type="similarity">
    <text evidence="14 16">Belongs to the type III pantothenate kinase family.</text>
</comment>
<comment type="subunit">
    <text evidence="5 16">Homodimer.</text>
</comment>
<protein>
    <recommendedName>
        <fullName evidence="15 16">Type III pantothenate kinase</fullName>
        <ecNumber evidence="6 16">2.7.1.33</ecNumber>
    </recommendedName>
    <alternativeName>
        <fullName evidence="16">PanK-III</fullName>
    </alternativeName>
    <alternativeName>
        <fullName evidence="16">Pantothenic acid kinase</fullName>
    </alternativeName>
</protein>
<evidence type="ECO:0000256" key="2">
    <source>
        <dbReference type="ARBA" id="ARBA00001958"/>
    </source>
</evidence>
<dbReference type="KEGG" id="alkq:M9189_03530"/>
<keyword evidence="12 16" id="KW-0630">Potassium</keyword>
<dbReference type="HAMAP" id="MF_01274">
    <property type="entry name" value="Pantothen_kinase_3"/>
    <property type="match status" value="1"/>
</dbReference>
<evidence type="ECO:0000256" key="7">
    <source>
        <dbReference type="ARBA" id="ARBA00022490"/>
    </source>
</evidence>
<feature type="binding site" evidence="16">
    <location>
        <position position="170"/>
    </location>
    <ligand>
        <name>substrate</name>
    </ligand>
</feature>
<sequence length="239" mass="26233">MVKLVIDKGNSSIKYGIFDQEKLIAVDSTSHSDQRKLVSVIEQFSPELAIISSVTSDDDHSLILDRIAQTIILDSNTPLPFINEYETPETLGRDRIALAAGVTYLCPGRSVLAIDAGTAITYDVVIDGNIYIGGNISPGMMMRFKALNAFTGRLPLVSSDDFRDLIGKTTHQAIASGVINGIVFEMEGYRRMVEQEWGITDCFITGGDSDFFAGKLKKPIFANQNLVLFGLNRILEYNA</sequence>
<comment type="subcellular location">
    <subcellularLocation>
        <location evidence="3 16">Cytoplasm</location>
    </subcellularLocation>
</comment>
<keyword evidence="9 16" id="KW-0547">Nucleotide-binding</keyword>
<name>A0A9J6ZRD6_9BACT</name>
<dbReference type="Gene3D" id="3.30.420.40">
    <property type="match status" value="1"/>
</dbReference>
<comment type="cofactor">
    <cofactor evidence="16">
        <name>NH4(+)</name>
        <dbReference type="ChEBI" id="CHEBI:28938"/>
    </cofactor>
    <cofactor evidence="16">
        <name>K(+)</name>
        <dbReference type="ChEBI" id="CHEBI:29103"/>
    </cofactor>
    <text evidence="16">A monovalent cation. Ammonium or potassium.</text>
</comment>
<evidence type="ECO:0000256" key="13">
    <source>
        <dbReference type="ARBA" id="ARBA00022993"/>
    </source>
</evidence>
<proteinExistence type="inferred from homology"/>
<reference evidence="17" key="2">
    <citation type="submission" date="2022-06" db="EMBL/GenBank/DDBJ databases">
        <title>Xiashengella guii gen. nov. sp. nov., a bacterium isolated form anaerobic digestion tank.</title>
        <authorList>
            <person name="Huang H."/>
        </authorList>
    </citation>
    <scope>NUCLEOTIDE SEQUENCE</scope>
    <source>
        <strain evidence="17">Ai-910</strain>
    </source>
</reference>
<evidence type="ECO:0000256" key="5">
    <source>
        <dbReference type="ARBA" id="ARBA00011738"/>
    </source>
</evidence>